<comment type="catalytic activity">
    <reaction evidence="9 11">
        <text>L-aspartyl-tRNA(Asn) + L-glutamine + ATP + H2O = L-asparaginyl-tRNA(Asn) + L-glutamate + ADP + phosphate + 2 H(+)</text>
        <dbReference type="Rhea" id="RHEA:14513"/>
        <dbReference type="Rhea" id="RHEA-COMP:9674"/>
        <dbReference type="Rhea" id="RHEA-COMP:9677"/>
        <dbReference type="ChEBI" id="CHEBI:15377"/>
        <dbReference type="ChEBI" id="CHEBI:15378"/>
        <dbReference type="ChEBI" id="CHEBI:29985"/>
        <dbReference type="ChEBI" id="CHEBI:30616"/>
        <dbReference type="ChEBI" id="CHEBI:43474"/>
        <dbReference type="ChEBI" id="CHEBI:58359"/>
        <dbReference type="ChEBI" id="CHEBI:78515"/>
        <dbReference type="ChEBI" id="CHEBI:78516"/>
        <dbReference type="ChEBI" id="CHEBI:456216"/>
    </reaction>
</comment>
<dbReference type="NCBIfam" id="NF004012">
    <property type="entry name" value="PRK05477.1-2"/>
    <property type="match status" value="1"/>
</dbReference>
<dbReference type="HAMAP" id="MF_00121">
    <property type="entry name" value="GatB"/>
    <property type="match status" value="1"/>
</dbReference>
<comment type="subunit">
    <text evidence="2 11">Heterotrimer of A, B and C subunits.</text>
</comment>
<comment type="function">
    <text evidence="8 11">Allows the formation of correctly charged Asn-tRNA(Asn) or Gln-tRNA(Gln) through the transamidation of misacylated Asp-tRNA(Asn) or Glu-tRNA(Gln) in organisms which lack either or both of asparaginyl-tRNA or glutaminyl-tRNA synthetases. The reaction takes place in the presence of glutamine and ATP through an activated phospho-Asp-tRNA(Asn) or phospho-Glu-tRNA(Gln).</text>
</comment>
<dbReference type="InterPro" id="IPR017959">
    <property type="entry name" value="Asn/Gln-tRNA_amidoTrfase_suB/E"/>
</dbReference>
<dbReference type="GO" id="GO:0050567">
    <property type="term" value="F:glutaminyl-tRNA synthase (glutamine-hydrolyzing) activity"/>
    <property type="evidence" value="ECO:0007669"/>
    <property type="project" value="UniProtKB-UniRule"/>
</dbReference>
<name>A0A5N6ACS6_9ACTN</name>
<gene>
    <name evidence="11 13" type="primary">gatB</name>
    <name evidence="13" type="ORF">FH607_013155</name>
</gene>
<dbReference type="InterPro" id="IPR004413">
    <property type="entry name" value="GatB"/>
</dbReference>
<dbReference type="GO" id="GO:0006412">
    <property type="term" value="P:translation"/>
    <property type="evidence" value="ECO:0007669"/>
    <property type="project" value="UniProtKB-UniRule"/>
</dbReference>
<accession>A0A5N6ACS6</accession>
<evidence type="ECO:0000256" key="7">
    <source>
        <dbReference type="ARBA" id="ARBA00022917"/>
    </source>
</evidence>
<keyword evidence="14" id="KW-1185">Reference proteome</keyword>
<dbReference type="SUPFAM" id="SSF55931">
    <property type="entry name" value="Glutamine synthetase/guanido kinase"/>
    <property type="match status" value="1"/>
</dbReference>
<evidence type="ECO:0000256" key="9">
    <source>
        <dbReference type="ARBA" id="ARBA00047380"/>
    </source>
</evidence>
<proteinExistence type="inferred from homology"/>
<dbReference type="Proteomes" id="UP000314251">
    <property type="component" value="Unassembled WGS sequence"/>
</dbReference>
<sequence length="502" mass="54122">MTVTELVSYEDALASYDPVMGLEVHVELGTKTKMFCGCATTLGADPNAQTCPTCLGLPGALPVVNAMGVESAIRIGLALNCEIAEWCRFARKNYFYPDMPKNFQTSQYDEPIAFNGYLDVQLADGEVFRVGIERAHMEEDTGKSTHVGGATGRIHGASHSLLDYNRAGIPLIEIVTRPIEGAGARAPEVARAYVAELRELIRALGVSEARMEMGQLRCDVNLSLRPHGRETFGTRSETKNVNSLRSVERAVRFEVQRHAAVLDAGGTIVQETRHFHEENGTTTSGRVKEEAEDYRYFPEPDLVPVVPAREWVEELRAGLPELPLARRNRLREQWGISAHEMQSVLNAGAVELIVATVEAGAEPAAARKWWMGELARRANEQGVELAALPITPAQVARVTALVAEGALNDKLARQAIEGVLAGEGDPDAVVEKRGLRIVSDEGALGKAVDEAIEANAAVADKVRAGKVAAAGALVGAVMKATRGQADAARARQLILERLGVAE</sequence>
<evidence type="ECO:0000256" key="5">
    <source>
        <dbReference type="ARBA" id="ARBA00022741"/>
    </source>
</evidence>
<dbReference type="InterPro" id="IPR018027">
    <property type="entry name" value="Asn/Gln_amidotransferase"/>
</dbReference>
<comment type="catalytic activity">
    <reaction evidence="10 11">
        <text>L-glutamyl-tRNA(Gln) + L-glutamine + ATP + H2O = L-glutaminyl-tRNA(Gln) + L-glutamate + ADP + phosphate + H(+)</text>
        <dbReference type="Rhea" id="RHEA:17521"/>
        <dbReference type="Rhea" id="RHEA-COMP:9681"/>
        <dbReference type="Rhea" id="RHEA-COMP:9684"/>
        <dbReference type="ChEBI" id="CHEBI:15377"/>
        <dbReference type="ChEBI" id="CHEBI:15378"/>
        <dbReference type="ChEBI" id="CHEBI:29985"/>
        <dbReference type="ChEBI" id="CHEBI:30616"/>
        <dbReference type="ChEBI" id="CHEBI:43474"/>
        <dbReference type="ChEBI" id="CHEBI:58359"/>
        <dbReference type="ChEBI" id="CHEBI:78520"/>
        <dbReference type="ChEBI" id="CHEBI:78521"/>
        <dbReference type="ChEBI" id="CHEBI:456216"/>
    </reaction>
</comment>
<evidence type="ECO:0000256" key="11">
    <source>
        <dbReference type="HAMAP-Rule" id="MF_00121"/>
    </source>
</evidence>
<dbReference type="GO" id="GO:0050566">
    <property type="term" value="F:asparaginyl-tRNA synthase (glutamine-hydrolyzing) activity"/>
    <property type="evidence" value="ECO:0007669"/>
    <property type="project" value="RHEA"/>
</dbReference>
<dbReference type="GO" id="GO:0070681">
    <property type="term" value="P:glutaminyl-tRNAGln biosynthesis via transamidation"/>
    <property type="evidence" value="ECO:0007669"/>
    <property type="project" value="TreeGrafter"/>
</dbReference>
<dbReference type="PANTHER" id="PTHR11659">
    <property type="entry name" value="GLUTAMYL-TRNA GLN AMIDOTRANSFERASE SUBUNIT B MITOCHONDRIAL AND PROKARYOTIC PET112-RELATED"/>
    <property type="match status" value="1"/>
</dbReference>
<dbReference type="PANTHER" id="PTHR11659:SF0">
    <property type="entry name" value="GLUTAMYL-TRNA(GLN) AMIDOTRANSFERASE SUBUNIT B, MITOCHONDRIAL"/>
    <property type="match status" value="1"/>
</dbReference>
<dbReference type="PROSITE" id="PS01234">
    <property type="entry name" value="GATB"/>
    <property type="match status" value="1"/>
</dbReference>
<keyword evidence="7 11" id="KW-0648">Protein biosynthesis</keyword>
<dbReference type="InterPro" id="IPR003789">
    <property type="entry name" value="Asn/Gln_tRNA_amidoTrase-B-like"/>
</dbReference>
<evidence type="ECO:0000256" key="4">
    <source>
        <dbReference type="ARBA" id="ARBA00022598"/>
    </source>
</evidence>
<organism evidence="13 14">
    <name type="scientific">Streptomyces mimosae</name>
    <dbReference type="NCBI Taxonomy" id="2586635"/>
    <lineage>
        <taxon>Bacteria</taxon>
        <taxon>Bacillati</taxon>
        <taxon>Actinomycetota</taxon>
        <taxon>Actinomycetes</taxon>
        <taxon>Kitasatosporales</taxon>
        <taxon>Streptomycetaceae</taxon>
        <taxon>Streptomyces</taxon>
    </lineage>
</organism>
<evidence type="ECO:0000256" key="10">
    <source>
        <dbReference type="ARBA" id="ARBA00047913"/>
    </source>
</evidence>
<dbReference type="EC" id="6.3.5.-" evidence="11"/>
<evidence type="ECO:0000256" key="2">
    <source>
        <dbReference type="ARBA" id="ARBA00011123"/>
    </source>
</evidence>
<evidence type="ECO:0000313" key="13">
    <source>
        <dbReference type="EMBL" id="KAB8165863.1"/>
    </source>
</evidence>
<dbReference type="NCBIfam" id="NF004014">
    <property type="entry name" value="PRK05477.1-4"/>
    <property type="match status" value="1"/>
</dbReference>
<keyword evidence="5 11" id="KW-0547">Nucleotide-binding</keyword>
<dbReference type="Gene3D" id="1.10.10.410">
    <property type="match status" value="1"/>
</dbReference>
<dbReference type="Pfam" id="PF02934">
    <property type="entry name" value="GatB_N"/>
    <property type="match status" value="1"/>
</dbReference>
<keyword evidence="4 11" id="KW-0436">Ligase</keyword>
<dbReference type="FunFam" id="1.10.10.410:FF:000002">
    <property type="entry name" value="Aspartyl/glutamyl-tRNA(Asn/Gln) amidotransferase subunit B"/>
    <property type="match status" value="1"/>
</dbReference>
<dbReference type="SUPFAM" id="SSF89095">
    <property type="entry name" value="GatB/YqeY motif"/>
    <property type="match status" value="1"/>
</dbReference>
<dbReference type="NCBIfam" id="TIGR00133">
    <property type="entry name" value="gatB"/>
    <property type="match status" value="1"/>
</dbReference>
<evidence type="ECO:0000256" key="3">
    <source>
        <dbReference type="ARBA" id="ARBA00016923"/>
    </source>
</evidence>
<dbReference type="Pfam" id="PF02637">
    <property type="entry name" value="GatB_Yqey"/>
    <property type="match status" value="1"/>
</dbReference>
<dbReference type="InterPro" id="IPR017958">
    <property type="entry name" value="Gln-tRNA_amidoTrfase_suB_CS"/>
</dbReference>
<keyword evidence="6 11" id="KW-0067">ATP-binding</keyword>
<evidence type="ECO:0000313" key="14">
    <source>
        <dbReference type="Proteomes" id="UP000314251"/>
    </source>
</evidence>
<dbReference type="RefSeq" id="WP_139667971.1">
    <property type="nucleotide sequence ID" value="NZ_VDLY02000007.1"/>
</dbReference>
<feature type="domain" description="Asn/Gln amidotransferase" evidence="12">
    <location>
        <begin position="351"/>
        <end position="498"/>
    </location>
</feature>
<evidence type="ECO:0000256" key="6">
    <source>
        <dbReference type="ARBA" id="ARBA00022840"/>
    </source>
</evidence>
<dbReference type="GO" id="GO:0016740">
    <property type="term" value="F:transferase activity"/>
    <property type="evidence" value="ECO:0007669"/>
    <property type="project" value="UniProtKB-KW"/>
</dbReference>
<dbReference type="AlphaFoldDB" id="A0A5N6ACS6"/>
<dbReference type="InterPro" id="IPR014746">
    <property type="entry name" value="Gln_synth/guanido_kin_cat_dom"/>
</dbReference>
<reference evidence="13" key="1">
    <citation type="submission" date="2019-10" db="EMBL/GenBank/DDBJ databases">
        <title>Nonomuraea sp. nov., isolated from Phyllanthus amarus.</title>
        <authorList>
            <person name="Klykleung N."/>
            <person name="Tanasupawat S."/>
        </authorList>
    </citation>
    <scope>NUCLEOTIDE SEQUENCE [LARGE SCALE GENOMIC DNA]</scope>
    <source>
        <strain evidence="13">3MP-10</strain>
    </source>
</reference>
<dbReference type="NCBIfam" id="NF004013">
    <property type="entry name" value="PRK05477.1-3"/>
    <property type="match status" value="1"/>
</dbReference>
<evidence type="ECO:0000256" key="8">
    <source>
        <dbReference type="ARBA" id="ARBA00024799"/>
    </source>
</evidence>
<comment type="similarity">
    <text evidence="1 11">Belongs to the GatB/GatE family. GatB subfamily.</text>
</comment>
<evidence type="ECO:0000259" key="12">
    <source>
        <dbReference type="SMART" id="SM00845"/>
    </source>
</evidence>
<dbReference type="GO" id="GO:0005524">
    <property type="term" value="F:ATP binding"/>
    <property type="evidence" value="ECO:0007669"/>
    <property type="project" value="UniProtKB-KW"/>
</dbReference>
<dbReference type="OrthoDB" id="9804078at2"/>
<comment type="caution">
    <text evidence="13">The sequence shown here is derived from an EMBL/GenBank/DDBJ whole genome shotgun (WGS) entry which is preliminary data.</text>
</comment>
<dbReference type="InterPro" id="IPR006075">
    <property type="entry name" value="Asn/Gln-tRNA_Trfase_suB/E_cat"/>
</dbReference>
<evidence type="ECO:0000256" key="1">
    <source>
        <dbReference type="ARBA" id="ARBA00005306"/>
    </source>
</evidence>
<dbReference type="InterPro" id="IPR023168">
    <property type="entry name" value="GatB_Yqey_C_2"/>
</dbReference>
<dbReference type="SMART" id="SM00845">
    <property type="entry name" value="GatB_Yqey"/>
    <property type="match status" value="1"/>
</dbReference>
<dbReference type="EMBL" id="VDLY02000007">
    <property type="protein sequence ID" value="KAB8165863.1"/>
    <property type="molecule type" value="Genomic_DNA"/>
</dbReference>
<protein>
    <recommendedName>
        <fullName evidence="3 11">Aspartyl/glutamyl-tRNA(Asn/Gln) amidotransferase subunit B</fullName>
        <shortName evidence="11">Asp/Glu-ADT subunit B</shortName>
        <ecNumber evidence="11">6.3.5.-</ecNumber>
    </recommendedName>
</protein>